<comment type="caution">
    <text evidence="2">The sequence shown here is derived from an EMBL/GenBank/DDBJ whole genome shotgun (WGS) entry which is preliminary data.</text>
</comment>
<keyword evidence="3" id="KW-1185">Reference proteome</keyword>
<dbReference type="AlphaFoldDB" id="A0AAV7VMN9"/>
<dbReference type="EMBL" id="JANPWB010000003">
    <property type="protein sequence ID" value="KAJ1201641.1"/>
    <property type="molecule type" value="Genomic_DNA"/>
</dbReference>
<dbReference type="Proteomes" id="UP001066276">
    <property type="component" value="Chromosome 2_1"/>
</dbReference>
<sequence>MQHRRTEVTHCFLYTDKRALGPRSAQSCSVSSGVKPATRAFGCSPHSRSHADILAGLNYLFPSRGAGLWAPMRPERAEQRDAPSSREAEDSPSLRSRRGATISRAAL</sequence>
<feature type="region of interest" description="Disordered" evidence="1">
    <location>
        <begin position="71"/>
        <end position="107"/>
    </location>
</feature>
<accession>A0AAV7VMN9</accession>
<organism evidence="2 3">
    <name type="scientific">Pleurodeles waltl</name>
    <name type="common">Iberian ribbed newt</name>
    <dbReference type="NCBI Taxonomy" id="8319"/>
    <lineage>
        <taxon>Eukaryota</taxon>
        <taxon>Metazoa</taxon>
        <taxon>Chordata</taxon>
        <taxon>Craniata</taxon>
        <taxon>Vertebrata</taxon>
        <taxon>Euteleostomi</taxon>
        <taxon>Amphibia</taxon>
        <taxon>Batrachia</taxon>
        <taxon>Caudata</taxon>
        <taxon>Salamandroidea</taxon>
        <taxon>Salamandridae</taxon>
        <taxon>Pleurodelinae</taxon>
        <taxon>Pleurodeles</taxon>
    </lineage>
</organism>
<feature type="compositionally biased region" description="Basic and acidic residues" evidence="1">
    <location>
        <begin position="73"/>
        <end position="89"/>
    </location>
</feature>
<evidence type="ECO:0000313" key="3">
    <source>
        <dbReference type="Proteomes" id="UP001066276"/>
    </source>
</evidence>
<proteinExistence type="predicted"/>
<protein>
    <submittedName>
        <fullName evidence="2">Uncharacterized protein</fullName>
    </submittedName>
</protein>
<evidence type="ECO:0000313" key="2">
    <source>
        <dbReference type="EMBL" id="KAJ1201641.1"/>
    </source>
</evidence>
<evidence type="ECO:0000256" key="1">
    <source>
        <dbReference type="SAM" id="MobiDB-lite"/>
    </source>
</evidence>
<reference evidence="2" key="1">
    <citation type="journal article" date="2022" name="bioRxiv">
        <title>Sequencing and chromosome-scale assembly of the giantPleurodeles waltlgenome.</title>
        <authorList>
            <person name="Brown T."/>
            <person name="Elewa A."/>
            <person name="Iarovenko S."/>
            <person name="Subramanian E."/>
            <person name="Araus A.J."/>
            <person name="Petzold A."/>
            <person name="Susuki M."/>
            <person name="Suzuki K.-i.T."/>
            <person name="Hayashi T."/>
            <person name="Toyoda A."/>
            <person name="Oliveira C."/>
            <person name="Osipova E."/>
            <person name="Leigh N.D."/>
            <person name="Simon A."/>
            <person name="Yun M.H."/>
        </authorList>
    </citation>
    <scope>NUCLEOTIDE SEQUENCE</scope>
    <source>
        <strain evidence="2">20211129_DDA</strain>
        <tissue evidence="2">Liver</tissue>
    </source>
</reference>
<name>A0AAV7VMN9_PLEWA</name>
<gene>
    <name evidence="2" type="ORF">NDU88_005447</name>
</gene>